<feature type="compositionally biased region" description="Polar residues" evidence="1">
    <location>
        <begin position="355"/>
        <end position="364"/>
    </location>
</feature>
<gene>
    <name evidence="4" type="ORF">PV08_00670</name>
</gene>
<dbReference type="PANTHER" id="PTHR39614:SF2">
    <property type="entry name" value="INTEGRAL MEMBRANE PROTEIN"/>
    <property type="match status" value="1"/>
</dbReference>
<reference evidence="4 5" key="1">
    <citation type="submission" date="2015-01" db="EMBL/GenBank/DDBJ databases">
        <title>The Genome Sequence of Exophiala spinifera CBS89968.</title>
        <authorList>
            <consortium name="The Broad Institute Genomics Platform"/>
            <person name="Cuomo C."/>
            <person name="de Hoog S."/>
            <person name="Gorbushina A."/>
            <person name="Stielow B."/>
            <person name="Teixiera M."/>
            <person name="Abouelleil A."/>
            <person name="Chapman S.B."/>
            <person name="Priest M."/>
            <person name="Young S.K."/>
            <person name="Wortman J."/>
            <person name="Nusbaum C."/>
            <person name="Birren B."/>
        </authorList>
    </citation>
    <scope>NUCLEOTIDE SEQUENCE [LARGE SCALE GENOMIC DNA]</scope>
    <source>
        <strain evidence="4 5">CBS 89968</strain>
    </source>
</reference>
<dbReference type="VEuPathDB" id="FungiDB:PV08_00670"/>
<dbReference type="Pfam" id="PF20684">
    <property type="entry name" value="Fung_rhodopsin"/>
    <property type="match status" value="1"/>
</dbReference>
<keyword evidence="2" id="KW-0812">Transmembrane</keyword>
<feature type="transmembrane region" description="Helical" evidence="2">
    <location>
        <begin position="138"/>
        <end position="157"/>
    </location>
</feature>
<feature type="compositionally biased region" description="Polar residues" evidence="1">
    <location>
        <begin position="286"/>
        <end position="299"/>
    </location>
</feature>
<dbReference type="Proteomes" id="UP000053328">
    <property type="component" value="Unassembled WGS sequence"/>
</dbReference>
<keyword evidence="5" id="KW-1185">Reference proteome</keyword>
<feature type="domain" description="Rhodopsin" evidence="3">
    <location>
        <begin position="43"/>
        <end position="217"/>
    </location>
</feature>
<name>A0A0D2BNJ0_9EURO</name>
<dbReference type="PANTHER" id="PTHR39614">
    <property type="entry name" value="INTEGRAL MEMBRANE PROTEIN"/>
    <property type="match status" value="1"/>
</dbReference>
<dbReference type="EMBL" id="KN847492">
    <property type="protein sequence ID" value="KIW20095.1"/>
    <property type="molecule type" value="Genomic_DNA"/>
</dbReference>
<feature type="transmembrane region" description="Helical" evidence="2">
    <location>
        <begin position="24"/>
        <end position="47"/>
    </location>
</feature>
<feature type="compositionally biased region" description="Polar residues" evidence="1">
    <location>
        <begin position="339"/>
        <end position="348"/>
    </location>
</feature>
<protein>
    <recommendedName>
        <fullName evidence="3">Rhodopsin domain-containing protein</fullName>
    </recommendedName>
</protein>
<keyword evidence="2" id="KW-0472">Membrane</keyword>
<feature type="region of interest" description="Disordered" evidence="1">
    <location>
        <begin position="323"/>
        <end position="364"/>
    </location>
</feature>
<evidence type="ECO:0000256" key="1">
    <source>
        <dbReference type="SAM" id="MobiDB-lite"/>
    </source>
</evidence>
<keyword evidence="2" id="KW-1133">Transmembrane helix</keyword>
<evidence type="ECO:0000313" key="4">
    <source>
        <dbReference type="EMBL" id="KIW20095.1"/>
    </source>
</evidence>
<accession>A0A0D2BNJ0</accession>
<dbReference type="RefSeq" id="XP_016240311.1">
    <property type="nucleotide sequence ID" value="XM_016375035.1"/>
</dbReference>
<feature type="transmembrane region" description="Helical" evidence="2">
    <location>
        <begin position="180"/>
        <end position="201"/>
    </location>
</feature>
<evidence type="ECO:0000313" key="5">
    <source>
        <dbReference type="Proteomes" id="UP000053328"/>
    </source>
</evidence>
<feature type="transmembrane region" description="Helical" evidence="2">
    <location>
        <begin position="59"/>
        <end position="80"/>
    </location>
</feature>
<evidence type="ECO:0000259" key="3">
    <source>
        <dbReference type="Pfam" id="PF20684"/>
    </source>
</evidence>
<feature type="region of interest" description="Disordered" evidence="1">
    <location>
        <begin position="272"/>
        <end position="300"/>
    </location>
</feature>
<dbReference type="AlphaFoldDB" id="A0A0D2BNJ0"/>
<sequence length="399" mass="43793">MADLQLTPGQSPPLAIITDTDQRGVLWIITGIGLATVATSLVIRAYVRIEFSRSYGLDDISIAVASLFFVIQSALVIVAVRDGIGRTLPENTDLVSLQKTYYASNLFYILSLWTSKISNLLLIYRLSVQRAHKLTTQALIAVTLLLGVIGFLLIALVCDLSHPWIFIGEKCSGVGARWEAIAAFDIFTELAAFAVIFYIVWSIQIARDKKMAIVTGFDDSTFSSPSRDKVVITTQTELVVALVAATVPCLKPFMGAVDTSFGAAAGTSLAGSGYNKRSTRSGNGGQYSNESKTALSSNGFRIRRKKNGVDALTSHDDIALEPMSRSWTGKADLEDQTGDRNTSTTTKPSTDDHQSVGSQDSQQMIIRRDVEWNVRYESRQNDADNVMERIERYNTQTHR</sequence>
<feature type="transmembrane region" description="Helical" evidence="2">
    <location>
        <begin position="100"/>
        <end position="126"/>
    </location>
</feature>
<dbReference type="OrthoDB" id="3918601at2759"/>
<dbReference type="GeneID" id="27327753"/>
<proteinExistence type="predicted"/>
<dbReference type="InterPro" id="IPR049326">
    <property type="entry name" value="Rhodopsin_dom_fungi"/>
</dbReference>
<evidence type="ECO:0000256" key="2">
    <source>
        <dbReference type="SAM" id="Phobius"/>
    </source>
</evidence>
<organism evidence="4 5">
    <name type="scientific">Exophiala spinifera</name>
    <dbReference type="NCBI Taxonomy" id="91928"/>
    <lineage>
        <taxon>Eukaryota</taxon>
        <taxon>Fungi</taxon>
        <taxon>Dikarya</taxon>
        <taxon>Ascomycota</taxon>
        <taxon>Pezizomycotina</taxon>
        <taxon>Eurotiomycetes</taxon>
        <taxon>Chaetothyriomycetidae</taxon>
        <taxon>Chaetothyriales</taxon>
        <taxon>Herpotrichiellaceae</taxon>
        <taxon>Exophiala</taxon>
    </lineage>
</organism>
<dbReference type="HOGENOM" id="CLU_036632_1_3_1"/>